<dbReference type="EMBL" id="BAAAUV010000028">
    <property type="protein sequence ID" value="GAA3235578.1"/>
    <property type="molecule type" value="Genomic_DNA"/>
</dbReference>
<evidence type="ECO:0008006" key="3">
    <source>
        <dbReference type="Google" id="ProtNLM"/>
    </source>
</evidence>
<comment type="caution">
    <text evidence="1">The sequence shown here is derived from an EMBL/GenBank/DDBJ whole genome shotgun (WGS) entry which is preliminary data.</text>
</comment>
<accession>A0ABP6QKW3</accession>
<evidence type="ECO:0000313" key="1">
    <source>
        <dbReference type="EMBL" id="GAA3235578.1"/>
    </source>
</evidence>
<dbReference type="PROSITE" id="PS51257">
    <property type="entry name" value="PROKAR_LIPOPROTEIN"/>
    <property type="match status" value="1"/>
</dbReference>
<dbReference type="RefSeq" id="WP_344837017.1">
    <property type="nucleotide sequence ID" value="NZ_BAAAUV010000028.1"/>
</dbReference>
<sequence length="251" mass="26028">MLGALRSIVLAGGCVLALTSCGGGGEPATKLPGGLSGGPTASAKATAIPDRTGKEWLKASSAAFVKVPQVHVKGSIGTGTDKIALDLYIAGKDAKGVIVGPFGKKPAKIGMIRLNGKLYLRAPEAWTQMGMPASAAKFKDRWFVAPPESVKAFAPMAAFTTLQGLNQTLLVPAPKDILKVMKPATYKGSTVIHLRDGIPDSRAGMYLASVGDPLPLIMTDPDSKTKITFSYPDPIGIAPPPKPLTLPKTTA</sequence>
<organism evidence="1 2">
    <name type="scientific">Actinocorallia longicatena</name>
    <dbReference type="NCBI Taxonomy" id="111803"/>
    <lineage>
        <taxon>Bacteria</taxon>
        <taxon>Bacillati</taxon>
        <taxon>Actinomycetota</taxon>
        <taxon>Actinomycetes</taxon>
        <taxon>Streptosporangiales</taxon>
        <taxon>Thermomonosporaceae</taxon>
        <taxon>Actinocorallia</taxon>
    </lineage>
</organism>
<dbReference type="Proteomes" id="UP001501237">
    <property type="component" value="Unassembled WGS sequence"/>
</dbReference>
<gene>
    <name evidence="1" type="ORF">GCM10010468_69460</name>
</gene>
<protein>
    <recommendedName>
        <fullName evidence="3">Lipoprotein LprG</fullName>
    </recommendedName>
</protein>
<keyword evidence="2" id="KW-1185">Reference proteome</keyword>
<name>A0ABP6QKW3_9ACTN</name>
<proteinExistence type="predicted"/>
<reference evidence="2" key="1">
    <citation type="journal article" date="2019" name="Int. J. Syst. Evol. Microbiol.">
        <title>The Global Catalogue of Microorganisms (GCM) 10K type strain sequencing project: providing services to taxonomists for standard genome sequencing and annotation.</title>
        <authorList>
            <consortium name="The Broad Institute Genomics Platform"/>
            <consortium name="The Broad Institute Genome Sequencing Center for Infectious Disease"/>
            <person name="Wu L."/>
            <person name="Ma J."/>
        </authorList>
    </citation>
    <scope>NUCLEOTIDE SEQUENCE [LARGE SCALE GENOMIC DNA]</scope>
    <source>
        <strain evidence="2">JCM 9377</strain>
    </source>
</reference>
<evidence type="ECO:0000313" key="2">
    <source>
        <dbReference type="Proteomes" id="UP001501237"/>
    </source>
</evidence>